<evidence type="ECO:0000313" key="2">
    <source>
        <dbReference type="EMBL" id="SIT54952.1"/>
    </source>
</evidence>
<proteinExistence type="predicted"/>
<name>A0A1R3V4Y4_9HYPH</name>
<protein>
    <submittedName>
        <fullName evidence="2">Uncharacterized protein</fullName>
    </submittedName>
</protein>
<keyword evidence="3" id="KW-1185">Reference proteome</keyword>
<organism evidence="2 3">
    <name type="scientific">Mesorhizobium prunaredense</name>
    <dbReference type="NCBI Taxonomy" id="1631249"/>
    <lineage>
        <taxon>Bacteria</taxon>
        <taxon>Pseudomonadati</taxon>
        <taxon>Pseudomonadota</taxon>
        <taxon>Alphaproteobacteria</taxon>
        <taxon>Hyphomicrobiales</taxon>
        <taxon>Phyllobacteriaceae</taxon>
        <taxon>Mesorhizobium</taxon>
    </lineage>
</organism>
<sequence length="62" mass="6799">MARLSGDGEGPALYEAPSPAASRPPLPRFAAGEEPRLRVRGRCKPRLSRIIVSRLALSKRLF</sequence>
<evidence type="ECO:0000313" key="3">
    <source>
        <dbReference type="Proteomes" id="UP000188388"/>
    </source>
</evidence>
<accession>A0A1R3V4Y4</accession>
<dbReference type="STRING" id="1631249.BQ8794_20008"/>
<reference evidence="3" key="1">
    <citation type="submission" date="2017-01" db="EMBL/GenBank/DDBJ databases">
        <authorList>
            <person name="Brunel B."/>
        </authorList>
    </citation>
    <scope>NUCLEOTIDE SEQUENCE [LARGE SCALE GENOMIC DNA]</scope>
</reference>
<evidence type="ECO:0000256" key="1">
    <source>
        <dbReference type="SAM" id="MobiDB-lite"/>
    </source>
</evidence>
<gene>
    <name evidence="2" type="ORF">BQ8794_20008</name>
</gene>
<dbReference type="Proteomes" id="UP000188388">
    <property type="component" value="Unassembled WGS sequence"/>
</dbReference>
<dbReference type="AlphaFoldDB" id="A0A1R3V4Y4"/>
<dbReference type="EMBL" id="FTPD01000012">
    <property type="protein sequence ID" value="SIT54952.1"/>
    <property type="molecule type" value="Genomic_DNA"/>
</dbReference>
<feature type="region of interest" description="Disordered" evidence="1">
    <location>
        <begin position="1"/>
        <end position="33"/>
    </location>
</feature>